<dbReference type="CDD" id="cd04334">
    <property type="entry name" value="ProRS-INS"/>
    <property type="match status" value="1"/>
</dbReference>
<dbReference type="InterPro" id="IPR002314">
    <property type="entry name" value="aa-tRNA-synt_IIb"/>
</dbReference>
<dbReference type="Gene3D" id="3.90.960.10">
    <property type="entry name" value="YbaK/aminoacyl-tRNA synthetase-associated domain"/>
    <property type="match status" value="1"/>
</dbReference>
<dbReference type="HAMAP" id="MF_01569">
    <property type="entry name" value="Pro_tRNA_synth_type1"/>
    <property type="match status" value="1"/>
</dbReference>
<proteinExistence type="inferred from homology"/>
<comment type="subunit">
    <text evidence="2 10">Homodimer.</text>
</comment>
<dbReference type="InterPro" id="IPR033730">
    <property type="entry name" value="ProRS_core_prok"/>
</dbReference>
<dbReference type="NCBIfam" id="TIGR00409">
    <property type="entry name" value="proS_fam_II"/>
    <property type="match status" value="1"/>
</dbReference>
<dbReference type="EC" id="6.1.1.15" evidence="10"/>
<dbReference type="Proteomes" id="UP000886198">
    <property type="component" value="Unassembled WGS sequence"/>
</dbReference>
<dbReference type="InterPro" id="IPR004154">
    <property type="entry name" value="Anticodon-bd"/>
</dbReference>
<dbReference type="Pfam" id="PF00587">
    <property type="entry name" value="tRNA-synt_2b"/>
    <property type="match status" value="1"/>
</dbReference>
<dbReference type="GO" id="GO:0002161">
    <property type="term" value="F:aminoacyl-tRNA deacylase activity"/>
    <property type="evidence" value="ECO:0007669"/>
    <property type="project" value="InterPro"/>
</dbReference>
<dbReference type="PRINTS" id="PR01046">
    <property type="entry name" value="TRNASYNTHPRO"/>
</dbReference>
<dbReference type="SUPFAM" id="SSF55826">
    <property type="entry name" value="YbaK/ProRS associated domain"/>
    <property type="match status" value="1"/>
</dbReference>
<dbReference type="InterPro" id="IPR045864">
    <property type="entry name" value="aa-tRNA-synth_II/BPL/LPL"/>
</dbReference>
<dbReference type="SUPFAM" id="SSF55681">
    <property type="entry name" value="Class II aaRS and biotin synthetases"/>
    <property type="match status" value="1"/>
</dbReference>
<comment type="domain">
    <text evidence="10">Consists of three domains: the N-terminal catalytic domain, the editing domain and the C-terminal anticodon-binding domain.</text>
</comment>
<dbReference type="InterPro" id="IPR036754">
    <property type="entry name" value="YbaK/aa-tRNA-synt-asso_dom_sf"/>
</dbReference>
<evidence type="ECO:0000256" key="5">
    <source>
        <dbReference type="ARBA" id="ARBA00022741"/>
    </source>
</evidence>
<evidence type="ECO:0000256" key="3">
    <source>
        <dbReference type="ARBA" id="ARBA00022490"/>
    </source>
</evidence>
<gene>
    <name evidence="10" type="primary">proS</name>
    <name evidence="12" type="ORF">ENN47_05980</name>
</gene>
<dbReference type="GO" id="GO:0004827">
    <property type="term" value="F:proline-tRNA ligase activity"/>
    <property type="evidence" value="ECO:0007669"/>
    <property type="project" value="UniProtKB-UniRule"/>
</dbReference>
<dbReference type="PANTHER" id="PTHR42753">
    <property type="entry name" value="MITOCHONDRIAL RIBOSOME PROTEIN L39/PROLYL-TRNA LIGASE FAMILY MEMBER"/>
    <property type="match status" value="1"/>
</dbReference>
<sequence length="580" mass="65522">MRFSQLYAPTLRDAPADADLVSIKLLVRGGFVRKVAAGIYSFLPLGLRVLKKIEEIVRQEMNAIGSQEILMPIIQPAELWHETGRWDDYGPEMMRMQDRHERFFTLGPTHEEIITHLLRNELKSYKQLPVSLYQIAMKYRDEIRPRFGLMRSREFLMKDAYSFHDSWPSLDETYRQFYGAYSRILERIGLEFLVVEADSGAIGGNESHEFNVLADYGESTLLYCDCGYAASDEKAEYLLKEEVQERKTSDLQLVPTPHSRTVEEVAHCLSVTPKDIVKSLIYKGRKGYYMALIRGNEELNESKLKAAIEDQTLAMATPQEVLDLLGVPIGFVGPIGLPKNVSIIADHTIKGLNSAVCGALKEGYHYFGVLPGRDFEIDSWHDLKMVTEGDPCPRCGIPMKSAKGIEVGHIFKLGTKYSEKMNGYVTDDQGNSIHYIMGCYGWGVSRTISAVIEQLYDENGIIWPLSVAPFEIIITAVNAKDPDVQKKSEEIYELLIEQGYDVLLDDREISPGMKFKDADLIGIPIRITLGKKLQQGIVEVKARTVKKPLEVNIQEGLDLLLEEIKKELSVYKPVSILGNE</sequence>
<keyword evidence="5 10" id="KW-0547">Nucleotide-binding</keyword>
<comment type="caution">
    <text evidence="12">The sequence shown here is derived from an EMBL/GenBank/DDBJ whole genome shotgun (WGS) entry which is preliminary data.</text>
</comment>
<evidence type="ECO:0000259" key="11">
    <source>
        <dbReference type="PROSITE" id="PS50862"/>
    </source>
</evidence>
<dbReference type="CDD" id="cd00861">
    <property type="entry name" value="ProRS_anticodon_short"/>
    <property type="match status" value="1"/>
</dbReference>
<dbReference type="InterPro" id="IPR050062">
    <property type="entry name" value="Pro-tRNA_synthetase"/>
</dbReference>
<evidence type="ECO:0000256" key="1">
    <source>
        <dbReference type="ARBA" id="ARBA00004496"/>
    </source>
</evidence>
<dbReference type="Gene3D" id="3.40.50.800">
    <property type="entry name" value="Anticodon-binding domain"/>
    <property type="match status" value="1"/>
</dbReference>
<comment type="function">
    <text evidence="10">Catalyzes the attachment of proline to tRNA(Pro) in a two-step reaction: proline is first activated by ATP to form Pro-AMP and then transferred to the acceptor end of tRNA(Pro). As ProRS can inadvertently accommodate and process non-cognate amino acids such as alanine and cysteine, to avoid such errors it has two additional distinct editing activities against alanine. One activity is designated as 'pretransfer' editing and involves the tRNA(Pro)-independent hydrolysis of activated Ala-AMP. The other activity is designated 'posttransfer' editing and involves deacylation of mischarged Ala-tRNA(Pro). The misacylated Cys-tRNA(Pro) is not edited by ProRS.</text>
</comment>
<dbReference type="AlphaFoldDB" id="A0A7C1GT27"/>
<comment type="subcellular location">
    <subcellularLocation>
        <location evidence="1 10">Cytoplasm</location>
    </subcellularLocation>
</comment>
<name>A0A7C1GT27_9BACT</name>
<dbReference type="Pfam" id="PF03129">
    <property type="entry name" value="HGTP_anticodon"/>
    <property type="match status" value="1"/>
</dbReference>
<evidence type="ECO:0000256" key="8">
    <source>
        <dbReference type="ARBA" id="ARBA00023146"/>
    </source>
</evidence>
<evidence type="ECO:0000256" key="6">
    <source>
        <dbReference type="ARBA" id="ARBA00022840"/>
    </source>
</evidence>
<protein>
    <recommendedName>
        <fullName evidence="10">Proline--tRNA ligase</fullName>
        <ecNumber evidence="10">6.1.1.15</ecNumber>
    </recommendedName>
    <alternativeName>
        <fullName evidence="10">Prolyl-tRNA synthetase</fullName>
        <shortName evidence="10">ProRS</shortName>
    </alternativeName>
</protein>
<evidence type="ECO:0000256" key="10">
    <source>
        <dbReference type="HAMAP-Rule" id="MF_01569"/>
    </source>
</evidence>
<dbReference type="InterPro" id="IPR036621">
    <property type="entry name" value="Anticodon-bd_dom_sf"/>
</dbReference>
<feature type="domain" description="Aminoacyl-transfer RNA synthetases class-II family profile" evidence="11">
    <location>
        <begin position="33"/>
        <end position="464"/>
    </location>
</feature>
<dbReference type="GO" id="GO:0005524">
    <property type="term" value="F:ATP binding"/>
    <property type="evidence" value="ECO:0007669"/>
    <property type="project" value="UniProtKB-UniRule"/>
</dbReference>
<organism evidence="12">
    <name type="scientific">Mesotoga infera</name>
    <dbReference type="NCBI Taxonomy" id="1236046"/>
    <lineage>
        <taxon>Bacteria</taxon>
        <taxon>Thermotogati</taxon>
        <taxon>Thermotogota</taxon>
        <taxon>Thermotogae</taxon>
        <taxon>Kosmotogales</taxon>
        <taxon>Kosmotogaceae</taxon>
        <taxon>Mesotoga</taxon>
    </lineage>
</organism>
<dbReference type="NCBIfam" id="NF006625">
    <property type="entry name" value="PRK09194.1"/>
    <property type="match status" value="1"/>
</dbReference>
<keyword evidence="8 10" id="KW-0030">Aminoacyl-tRNA synthetase</keyword>
<dbReference type="InterPro" id="IPR044140">
    <property type="entry name" value="ProRS_anticodon_short"/>
</dbReference>
<dbReference type="FunFam" id="3.30.930.10:FF:000066">
    <property type="entry name" value="Proline--tRNA ligase"/>
    <property type="match status" value="1"/>
</dbReference>
<accession>A0A7C1GT27</accession>
<dbReference type="InterPro" id="IPR002316">
    <property type="entry name" value="Pro-tRNA-ligase_IIa"/>
</dbReference>
<evidence type="ECO:0000256" key="9">
    <source>
        <dbReference type="ARBA" id="ARBA00047671"/>
    </source>
</evidence>
<dbReference type="GO" id="GO:0006433">
    <property type="term" value="P:prolyl-tRNA aminoacylation"/>
    <property type="evidence" value="ECO:0007669"/>
    <property type="project" value="UniProtKB-UniRule"/>
</dbReference>
<dbReference type="Gene3D" id="3.30.930.10">
    <property type="entry name" value="Bira Bifunctional Protein, Domain 2"/>
    <property type="match status" value="2"/>
</dbReference>
<evidence type="ECO:0000256" key="2">
    <source>
        <dbReference type="ARBA" id="ARBA00011738"/>
    </source>
</evidence>
<dbReference type="Pfam" id="PF04073">
    <property type="entry name" value="tRNA_edit"/>
    <property type="match status" value="1"/>
</dbReference>
<dbReference type="CDD" id="cd00779">
    <property type="entry name" value="ProRS_core_prok"/>
    <property type="match status" value="1"/>
</dbReference>
<keyword evidence="4 10" id="KW-0436">Ligase</keyword>
<dbReference type="InterPro" id="IPR023717">
    <property type="entry name" value="Pro-tRNA-Synthase_IIa_type1"/>
</dbReference>
<dbReference type="InterPro" id="IPR007214">
    <property type="entry name" value="YbaK/aa-tRNA-synth-assoc-dom"/>
</dbReference>
<keyword evidence="6 10" id="KW-0067">ATP-binding</keyword>
<evidence type="ECO:0000256" key="7">
    <source>
        <dbReference type="ARBA" id="ARBA00022917"/>
    </source>
</evidence>
<comment type="similarity">
    <text evidence="10">Belongs to the class-II aminoacyl-tRNA synthetase family. ProS type 1 subfamily.</text>
</comment>
<keyword evidence="7 10" id="KW-0648">Protein biosynthesis</keyword>
<dbReference type="InterPro" id="IPR006195">
    <property type="entry name" value="aa-tRNA-synth_II"/>
</dbReference>
<dbReference type="PANTHER" id="PTHR42753:SF2">
    <property type="entry name" value="PROLINE--TRNA LIGASE"/>
    <property type="match status" value="1"/>
</dbReference>
<dbReference type="PROSITE" id="PS50862">
    <property type="entry name" value="AA_TRNA_LIGASE_II"/>
    <property type="match status" value="1"/>
</dbReference>
<evidence type="ECO:0000313" key="12">
    <source>
        <dbReference type="EMBL" id="HDP77720.1"/>
    </source>
</evidence>
<evidence type="ECO:0000256" key="4">
    <source>
        <dbReference type="ARBA" id="ARBA00022598"/>
    </source>
</evidence>
<reference evidence="12" key="1">
    <citation type="journal article" date="2020" name="mSystems">
        <title>Genome- and Community-Level Interaction Insights into Carbon Utilization and Element Cycling Functions of Hydrothermarchaeota in Hydrothermal Sediment.</title>
        <authorList>
            <person name="Zhou Z."/>
            <person name="Liu Y."/>
            <person name="Xu W."/>
            <person name="Pan J."/>
            <person name="Luo Z.H."/>
            <person name="Li M."/>
        </authorList>
    </citation>
    <scope>NUCLEOTIDE SEQUENCE [LARGE SCALE GENOMIC DNA]</scope>
    <source>
        <strain evidence="12">SpSt-1179</strain>
    </source>
</reference>
<dbReference type="SUPFAM" id="SSF52954">
    <property type="entry name" value="Class II aaRS ABD-related"/>
    <property type="match status" value="1"/>
</dbReference>
<dbReference type="InterPro" id="IPR004500">
    <property type="entry name" value="Pro-tRNA-synth_IIa_bac-type"/>
</dbReference>
<dbReference type="EMBL" id="DSBT01000169">
    <property type="protein sequence ID" value="HDP77720.1"/>
    <property type="molecule type" value="Genomic_DNA"/>
</dbReference>
<dbReference type="GO" id="GO:0005829">
    <property type="term" value="C:cytosol"/>
    <property type="evidence" value="ECO:0007669"/>
    <property type="project" value="TreeGrafter"/>
</dbReference>
<keyword evidence="3 10" id="KW-0963">Cytoplasm</keyword>
<comment type="catalytic activity">
    <reaction evidence="9 10">
        <text>tRNA(Pro) + L-proline + ATP = L-prolyl-tRNA(Pro) + AMP + diphosphate</text>
        <dbReference type="Rhea" id="RHEA:14305"/>
        <dbReference type="Rhea" id="RHEA-COMP:9700"/>
        <dbReference type="Rhea" id="RHEA-COMP:9702"/>
        <dbReference type="ChEBI" id="CHEBI:30616"/>
        <dbReference type="ChEBI" id="CHEBI:33019"/>
        <dbReference type="ChEBI" id="CHEBI:60039"/>
        <dbReference type="ChEBI" id="CHEBI:78442"/>
        <dbReference type="ChEBI" id="CHEBI:78532"/>
        <dbReference type="ChEBI" id="CHEBI:456215"/>
        <dbReference type="EC" id="6.1.1.15"/>
    </reaction>
</comment>